<dbReference type="Proteomes" id="UP001221898">
    <property type="component" value="Unassembled WGS sequence"/>
</dbReference>
<dbReference type="AlphaFoldDB" id="A0AAD7SKT1"/>
<accession>A0AAD7SKT1</accession>
<keyword evidence="3" id="KW-1185">Reference proteome</keyword>
<name>A0AAD7SKT1_9TELE</name>
<organism evidence="2 3">
    <name type="scientific">Aldrovandia affinis</name>
    <dbReference type="NCBI Taxonomy" id="143900"/>
    <lineage>
        <taxon>Eukaryota</taxon>
        <taxon>Metazoa</taxon>
        <taxon>Chordata</taxon>
        <taxon>Craniata</taxon>
        <taxon>Vertebrata</taxon>
        <taxon>Euteleostomi</taxon>
        <taxon>Actinopterygii</taxon>
        <taxon>Neopterygii</taxon>
        <taxon>Teleostei</taxon>
        <taxon>Notacanthiformes</taxon>
        <taxon>Halosauridae</taxon>
        <taxon>Aldrovandia</taxon>
    </lineage>
</organism>
<reference evidence="2" key="1">
    <citation type="journal article" date="2023" name="Science">
        <title>Genome structures resolve the early diversification of teleost fishes.</title>
        <authorList>
            <person name="Parey E."/>
            <person name="Louis A."/>
            <person name="Montfort J."/>
            <person name="Bouchez O."/>
            <person name="Roques C."/>
            <person name="Iampietro C."/>
            <person name="Lluch J."/>
            <person name="Castinel A."/>
            <person name="Donnadieu C."/>
            <person name="Desvignes T."/>
            <person name="Floi Bucao C."/>
            <person name="Jouanno E."/>
            <person name="Wen M."/>
            <person name="Mejri S."/>
            <person name="Dirks R."/>
            <person name="Jansen H."/>
            <person name="Henkel C."/>
            <person name="Chen W.J."/>
            <person name="Zahm M."/>
            <person name="Cabau C."/>
            <person name="Klopp C."/>
            <person name="Thompson A.W."/>
            <person name="Robinson-Rechavi M."/>
            <person name="Braasch I."/>
            <person name="Lecointre G."/>
            <person name="Bobe J."/>
            <person name="Postlethwait J.H."/>
            <person name="Berthelot C."/>
            <person name="Roest Crollius H."/>
            <person name="Guiguen Y."/>
        </authorList>
    </citation>
    <scope>NUCLEOTIDE SEQUENCE</scope>
    <source>
        <strain evidence="2">NC1722</strain>
    </source>
</reference>
<gene>
    <name evidence="2" type="ORF">AAFF_G00337010</name>
</gene>
<evidence type="ECO:0000256" key="1">
    <source>
        <dbReference type="SAM" id="MobiDB-lite"/>
    </source>
</evidence>
<evidence type="ECO:0000313" key="3">
    <source>
        <dbReference type="Proteomes" id="UP001221898"/>
    </source>
</evidence>
<dbReference type="EMBL" id="JAINUG010000053">
    <property type="protein sequence ID" value="KAJ8404434.1"/>
    <property type="molecule type" value="Genomic_DNA"/>
</dbReference>
<feature type="region of interest" description="Disordered" evidence="1">
    <location>
        <begin position="104"/>
        <end position="126"/>
    </location>
</feature>
<sequence length="126" mass="14345">MFQAQVQEEQERNAALAHVRSWLAAGKRTKWADVAALDNETKAYHSQRGGLEMWEHRRWRAPGRWADLMRLLVPRARRTQVLPGRGQEVVLYEDRLTLYQPMAQPAAETAAVSNGEIASSPDHRDG</sequence>
<protein>
    <submittedName>
        <fullName evidence="2">Uncharacterized protein</fullName>
    </submittedName>
</protein>
<evidence type="ECO:0000313" key="2">
    <source>
        <dbReference type="EMBL" id="KAJ8404434.1"/>
    </source>
</evidence>
<comment type="caution">
    <text evidence="2">The sequence shown here is derived from an EMBL/GenBank/DDBJ whole genome shotgun (WGS) entry which is preliminary data.</text>
</comment>
<proteinExistence type="predicted"/>